<dbReference type="Pfam" id="PF02082">
    <property type="entry name" value="Rrf2"/>
    <property type="match status" value="1"/>
</dbReference>
<dbReference type="PANTHER" id="PTHR33221">
    <property type="entry name" value="WINGED HELIX-TURN-HELIX TRANSCRIPTIONAL REGULATOR, RRF2 FAMILY"/>
    <property type="match status" value="1"/>
</dbReference>
<dbReference type="InterPro" id="IPR036390">
    <property type="entry name" value="WH_DNA-bd_sf"/>
</dbReference>
<name>A0A410P5E0_VELA1</name>
<dbReference type="GO" id="GO:0005829">
    <property type="term" value="C:cytosol"/>
    <property type="evidence" value="ECO:0007669"/>
    <property type="project" value="TreeGrafter"/>
</dbReference>
<proteinExistence type="predicted"/>
<dbReference type="Gene3D" id="1.10.10.10">
    <property type="entry name" value="Winged helix-like DNA-binding domain superfamily/Winged helix DNA-binding domain"/>
    <property type="match status" value="1"/>
</dbReference>
<dbReference type="InterPro" id="IPR000944">
    <property type="entry name" value="Tscrpt_reg_Rrf2"/>
</dbReference>
<organism evidence="2 3">
    <name type="scientific">Velamenicoccus archaeovorus</name>
    <dbReference type="NCBI Taxonomy" id="1930593"/>
    <lineage>
        <taxon>Bacteria</taxon>
        <taxon>Pseudomonadati</taxon>
        <taxon>Candidatus Omnitrophota</taxon>
        <taxon>Candidatus Velamenicoccus</taxon>
    </lineage>
</organism>
<dbReference type="SUPFAM" id="SSF46785">
    <property type="entry name" value="Winged helix' DNA-binding domain"/>
    <property type="match status" value="1"/>
</dbReference>
<dbReference type="PROSITE" id="PS51197">
    <property type="entry name" value="HTH_RRF2_2"/>
    <property type="match status" value="1"/>
</dbReference>
<keyword evidence="1" id="KW-0238">DNA-binding</keyword>
<dbReference type="NCBIfam" id="TIGR00738">
    <property type="entry name" value="rrf2_super"/>
    <property type="match status" value="1"/>
</dbReference>
<sequence>MKITYRGDYALKAVLDLAIHYGEELVTIHEMAGRIDAPVKFLEQVLMDLKKGGFVESRRGKVGGFLLAKAPDKITVGDVVRFIEGPVEPIACVRHEYTACLDVYRCVFRNIWQDVAQATSGIIDHVTFEDLASRVDVRRRALEYAI</sequence>
<dbReference type="GO" id="GO:0003677">
    <property type="term" value="F:DNA binding"/>
    <property type="evidence" value="ECO:0007669"/>
    <property type="project" value="UniProtKB-KW"/>
</dbReference>
<protein>
    <recommendedName>
        <fullName evidence="4">Rrf2 family transcriptional regulator</fullName>
    </recommendedName>
</protein>
<dbReference type="InterPro" id="IPR036388">
    <property type="entry name" value="WH-like_DNA-bd_sf"/>
</dbReference>
<keyword evidence="3" id="KW-1185">Reference proteome</keyword>
<evidence type="ECO:0008006" key="4">
    <source>
        <dbReference type="Google" id="ProtNLM"/>
    </source>
</evidence>
<dbReference type="KEGG" id="vai:BU251_06635"/>
<dbReference type="EMBL" id="CP019384">
    <property type="protein sequence ID" value="QAT17415.1"/>
    <property type="molecule type" value="Genomic_DNA"/>
</dbReference>
<dbReference type="RefSeq" id="WP_128700244.1">
    <property type="nucleotide sequence ID" value="NZ_CP019384.1"/>
</dbReference>
<reference evidence="2 3" key="1">
    <citation type="submission" date="2017-01" db="EMBL/GenBank/DDBJ databases">
        <title>First insights into the biology of 'candidatus Vampirococcus archaeovorus'.</title>
        <authorList>
            <person name="Kizina J."/>
            <person name="Jordan S."/>
            <person name="Stueber K."/>
            <person name="Reinhardt R."/>
            <person name="Harder J."/>
        </authorList>
    </citation>
    <scope>NUCLEOTIDE SEQUENCE [LARGE SCALE GENOMIC DNA]</scope>
    <source>
        <strain evidence="2 3">LiM</strain>
    </source>
</reference>
<dbReference type="AlphaFoldDB" id="A0A410P5E0"/>
<dbReference type="Proteomes" id="UP000287243">
    <property type="component" value="Chromosome"/>
</dbReference>
<accession>A0A410P5E0</accession>
<evidence type="ECO:0000256" key="1">
    <source>
        <dbReference type="ARBA" id="ARBA00023125"/>
    </source>
</evidence>
<dbReference type="OrthoDB" id="9808360at2"/>
<evidence type="ECO:0000313" key="3">
    <source>
        <dbReference type="Proteomes" id="UP000287243"/>
    </source>
</evidence>
<gene>
    <name evidence="2" type="ORF">BU251_06635</name>
</gene>
<evidence type="ECO:0000313" key="2">
    <source>
        <dbReference type="EMBL" id="QAT17415.1"/>
    </source>
</evidence>
<dbReference type="PANTHER" id="PTHR33221:SF5">
    <property type="entry name" value="HTH-TYPE TRANSCRIPTIONAL REGULATOR ISCR"/>
    <property type="match status" value="1"/>
</dbReference>
<dbReference type="GO" id="GO:0003700">
    <property type="term" value="F:DNA-binding transcription factor activity"/>
    <property type="evidence" value="ECO:0007669"/>
    <property type="project" value="TreeGrafter"/>
</dbReference>